<dbReference type="PANTHER" id="PTHR16026:SF0">
    <property type="entry name" value="CARTILAGE ACIDIC PROTEIN 1"/>
    <property type="match status" value="1"/>
</dbReference>
<reference evidence="2" key="1">
    <citation type="submission" date="2018-05" db="EMBL/GenBank/DDBJ databases">
        <authorList>
            <person name="Lanie J.A."/>
            <person name="Ng W.-L."/>
            <person name="Kazmierczak K.M."/>
            <person name="Andrzejewski T.M."/>
            <person name="Davidsen T.M."/>
            <person name="Wayne K.J."/>
            <person name="Tettelin H."/>
            <person name="Glass J.I."/>
            <person name="Rusch D."/>
            <person name="Podicherti R."/>
            <person name="Tsui H.-C.T."/>
            <person name="Winkler M.E."/>
        </authorList>
    </citation>
    <scope>NUCLEOTIDE SEQUENCE</scope>
</reference>
<keyword evidence="1" id="KW-0732">Signal</keyword>
<dbReference type="PANTHER" id="PTHR16026">
    <property type="entry name" value="CARTILAGE ACIDIC PROTEIN 1"/>
    <property type="match status" value="1"/>
</dbReference>
<gene>
    <name evidence="2" type="ORF">METZ01_LOCUS323349</name>
</gene>
<dbReference type="InterPro" id="IPR028994">
    <property type="entry name" value="Integrin_alpha_N"/>
</dbReference>
<evidence type="ECO:0000256" key="1">
    <source>
        <dbReference type="ARBA" id="ARBA00022729"/>
    </source>
</evidence>
<dbReference type="InterPro" id="IPR027039">
    <property type="entry name" value="Crtac1"/>
</dbReference>
<feature type="non-terminal residue" evidence="2">
    <location>
        <position position="226"/>
    </location>
</feature>
<dbReference type="EMBL" id="UINC01106084">
    <property type="protein sequence ID" value="SVC70495.1"/>
    <property type="molecule type" value="Genomic_DNA"/>
</dbReference>
<evidence type="ECO:0008006" key="3">
    <source>
        <dbReference type="Google" id="ProtNLM"/>
    </source>
</evidence>
<protein>
    <recommendedName>
        <fullName evidence="3">VCBS repeat-containing protein</fullName>
    </recommendedName>
</protein>
<dbReference type="Pfam" id="PF13517">
    <property type="entry name" value="FG-GAP_3"/>
    <property type="match status" value="1"/>
</dbReference>
<dbReference type="InterPro" id="IPR013517">
    <property type="entry name" value="FG-GAP"/>
</dbReference>
<proteinExistence type="predicted"/>
<dbReference type="AlphaFoldDB" id="A0A382PD14"/>
<organism evidence="2">
    <name type="scientific">marine metagenome</name>
    <dbReference type="NCBI Taxonomy" id="408172"/>
    <lineage>
        <taxon>unclassified sequences</taxon>
        <taxon>metagenomes</taxon>
        <taxon>ecological metagenomes</taxon>
    </lineage>
</organism>
<dbReference type="SUPFAM" id="SSF69318">
    <property type="entry name" value="Integrin alpha N-terminal domain"/>
    <property type="match status" value="1"/>
</dbReference>
<name>A0A382PD14_9ZZZZ</name>
<accession>A0A382PD14</accession>
<evidence type="ECO:0000313" key="2">
    <source>
        <dbReference type="EMBL" id="SVC70495.1"/>
    </source>
</evidence>
<sequence>MFPVLAQDAQVRFEDVTAVMGLDGTGSWVDIDNDGWVDLAPRWRNVEGTRFVATDAGGGGEYWADLDNDGHMDFFGYAGGSVSFGEADGSHSGFQLPERPHGVSDGGVLLDFDNDGLVDVWWAGYENWPVAGAYPDGLYWNQGSRRFALPEVAPGPARPTRGVTACDFDNDHDVDVYGSNYRLQPNQLWINDGDGSFTESAGAYGALGGGGHSIGSAWGDIDNDGL</sequence>